<feature type="region of interest" description="Disordered" evidence="10">
    <location>
        <begin position="23"/>
        <end position="62"/>
    </location>
</feature>
<comment type="cofactor">
    <cofactor evidence="7">
        <name>Cu(2+)</name>
        <dbReference type="ChEBI" id="CHEBI:29036"/>
    </cofactor>
    <text evidence="7">Binds 2 copper ions per subunit.</text>
</comment>
<dbReference type="PRINTS" id="PR00092">
    <property type="entry name" value="TYROSINASE"/>
</dbReference>
<feature type="binding site" evidence="7">
    <location>
        <position position="175"/>
    </location>
    <ligand>
        <name>Cu cation</name>
        <dbReference type="ChEBI" id="CHEBI:23378"/>
        <label>A</label>
    </ligand>
</feature>
<proteinExistence type="inferred from homology"/>
<dbReference type="GO" id="GO:0004097">
    <property type="term" value="F:catechol oxidase activity"/>
    <property type="evidence" value="ECO:0007669"/>
    <property type="project" value="InterPro"/>
</dbReference>
<dbReference type="PANTHER" id="PTHR11474">
    <property type="entry name" value="TYROSINASE FAMILY MEMBER"/>
    <property type="match status" value="1"/>
</dbReference>
<dbReference type="InterPro" id="IPR002227">
    <property type="entry name" value="Tyrosinase_Cu-bd"/>
</dbReference>
<feature type="disulfide bond" evidence="8">
    <location>
        <begin position="96"/>
        <end position="110"/>
    </location>
</feature>
<evidence type="ECO:0000313" key="12">
    <source>
        <dbReference type="EMBL" id="GFP87036.1"/>
    </source>
</evidence>
<keyword evidence="3" id="KW-0883">Thioether bond</keyword>
<evidence type="ECO:0000256" key="5">
    <source>
        <dbReference type="ARBA" id="ARBA00023008"/>
    </source>
</evidence>
<organism evidence="12 13">
    <name type="scientific">Phtheirospermum japonicum</name>
    <dbReference type="NCBI Taxonomy" id="374723"/>
    <lineage>
        <taxon>Eukaryota</taxon>
        <taxon>Viridiplantae</taxon>
        <taxon>Streptophyta</taxon>
        <taxon>Embryophyta</taxon>
        <taxon>Tracheophyta</taxon>
        <taxon>Spermatophyta</taxon>
        <taxon>Magnoliopsida</taxon>
        <taxon>eudicotyledons</taxon>
        <taxon>Gunneridae</taxon>
        <taxon>Pentapetalae</taxon>
        <taxon>asterids</taxon>
        <taxon>lamiids</taxon>
        <taxon>Lamiales</taxon>
        <taxon>Orobanchaceae</taxon>
        <taxon>Orobanchaceae incertae sedis</taxon>
        <taxon>Phtheirospermum</taxon>
    </lineage>
</organism>
<evidence type="ECO:0000256" key="2">
    <source>
        <dbReference type="ARBA" id="ARBA00022723"/>
    </source>
</evidence>
<feature type="disulfide bond" evidence="8">
    <location>
        <begin position="109"/>
        <end position="176"/>
    </location>
</feature>
<keyword evidence="4" id="KW-0560">Oxidoreductase</keyword>
<dbReference type="GO" id="GO:0046872">
    <property type="term" value="F:metal ion binding"/>
    <property type="evidence" value="ECO:0007669"/>
    <property type="project" value="UniProtKB-KW"/>
</dbReference>
<keyword evidence="2 7" id="KW-0479">Metal-binding</keyword>
<comment type="similarity">
    <text evidence="1">Belongs to the tyrosinase family.</text>
</comment>
<feature type="domain" description="Tyrosinase copper-binding" evidence="11">
    <location>
        <begin position="356"/>
        <end position="367"/>
    </location>
</feature>
<accession>A0A830BJL4</accession>
<evidence type="ECO:0000313" key="13">
    <source>
        <dbReference type="Proteomes" id="UP000653305"/>
    </source>
</evidence>
<dbReference type="AlphaFoldDB" id="A0A830BJL4"/>
<evidence type="ECO:0000256" key="1">
    <source>
        <dbReference type="ARBA" id="ARBA00009928"/>
    </source>
</evidence>
<dbReference type="GO" id="GO:0046148">
    <property type="term" value="P:pigment biosynthetic process"/>
    <property type="evidence" value="ECO:0007669"/>
    <property type="project" value="InterPro"/>
</dbReference>
<evidence type="ECO:0000256" key="6">
    <source>
        <dbReference type="ARBA" id="ARBA00023157"/>
    </source>
</evidence>
<protein>
    <submittedName>
        <fullName evidence="12">Polyphenol oxidase a1 chloroplastic</fullName>
    </submittedName>
</protein>
<evidence type="ECO:0000259" key="11">
    <source>
        <dbReference type="PROSITE" id="PS00498"/>
    </source>
</evidence>
<dbReference type="InterPro" id="IPR022740">
    <property type="entry name" value="Polyphenol_oxidase_C"/>
</dbReference>
<reference evidence="12" key="1">
    <citation type="submission" date="2020-07" db="EMBL/GenBank/DDBJ databases">
        <title>Ethylene signaling mediates host invasion by parasitic plants.</title>
        <authorList>
            <person name="Yoshida S."/>
        </authorList>
    </citation>
    <scope>NUCLEOTIDE SEQUENCE</scope>
    <source>
        <strain evidence="12">Okayama</strain>
    </source>
</reference>
<comment type="caution">
    <text evidence="12">The sequence shown here is derived from an EMBL/GenBank/DDBJ whole genome shotgun (WGS) entry which is preliminary data.</text>
</comment>
<feature type="binding site" evidence="7">
    <location>
        <position position="333"/>
    </location>
    <ligand>
        <name>Cu cation</name>
        <dbReference type="ChEBI" id="CHEBI:23378"/>
        <label>B</label>
    </ligand>
</feature>
<feature type="compositionally biased region" description="Polar residues" evidence="10">
    <location>
        <begin position="23"/>
        <end position="33"/>
    </location>
</feature>
<gene>
    <name evidence="12" type="ORF">PHJA_000847400</name>
</gene>
<feature type="binding site" evidence="7">
    <location>
        <position position="205"/>
    </location>
    <ligand>
        <name>Cu cation</name>
        <dbReference type="ChEBI" id="CHEBI:23378"/>
        <label>A</label>
    </ligand>
</feature>
<evidence type="ECO:0000256" key="9">
    <source>
        <dbReference type="PIRSR" id="PIRSR000290-3"/>
    </source>
</evidence>
<dbReference type="EMBL" id="BMAC01000136">
    <property type="protein sequence ID" value="GFP87036.1"/>
    <property type="molecule type" value="Genomic_DNA"/>
</dbReference>
<evidence type="ECO:0000256" key="7">
    <source>
        <dbReference type="PIRSR" id="PIRSR000290-1"/>
    </source>
</evidence>
<evidence type="ECO:0000256" key="10">
    <source>
        <dbReference type="SAM" id="MobiDB-lite"/>
    </source>
</evidence>
<dbReference type="Pfam" id="PF12142">
    <property type="entry name" value="PPO1_DWL"/>
    <property type="match status" value="1"/>
</dbReference>
<feature type="binding site" evidence="7">
    <location>
        <position position="329"/>
    </location>
    <ligand>
        <name>Cu cation</name>
        <dbReference type="ChEBI" id="CHEBI:23378"/>
        <label>B</label>
    </ligand>
</feature>
<keyword evidence="6 8" id="KW-1015">Disulfide bond</keyword>
<feature type="binding site" evidence="7">
    <location>
        <position position="196"/>
    </location>
    <ligand>
        <name>Cu cation</name>
        <dbReference type="ChEBI" id="CHEBI:23378"/>
        <label>A</label>
    </ligand>
</feature>
<dbReference type="Proteomes" id="UP000653305">
    <property type="component" value="Unassembled WGS sequence"/>
</dbReference>
<evidence type="ECO:0000256" key="3">
    <source>
        <dbReference type="ARBA" id="ARBA00022784"/>
    </source>
</evidence>
<dbReference type="InterPro" id="IPR016213">
    <property type="entry name" value="Polyphenol_oxidase"/>
</dbReference>
<dbReference type="SUPFAM" id="SSF48056">
    <property type="entry name" value="Di-copper centre-containing domain"/>
    <property type="match status" value="1"/>
</dbReference>
<dbReference type="InterPro" id="IPR050316">
    <property type="entry name" value="Tyrosinase/Hemocyanin"/>
</dbReference>
<dbReference type="InterPro" id="IPR008922">
    <property type="entry name" value="Di-copper_centre_dom_sf"/>
</dbReference>
<evidence type="ECO:0000256" key="4">
    <source>
        <dbReference type="ARBA" id="ARBA00023002"/>
    </source>
</evidence>
<dbReference type="Pfam" id="PF00264">
    <property type="entry name" value="Tyrosinase"/>
    <property type="match status" value="1"/>
</dbReference>
<keyword evidence="5 7" id="KW-0186">Copper</keyword>
<sequence length="585" mass="66266">MFPAIAPTNCSFASPFFPTTSLPSTKKNLNHPSNLACKSKPSNEDEYTPKPNPNDEQTPEPRLDRRSFLLLGFGSSGIYNNAISNLRKLSPDFLNCVDAVKPFGDLINCCNPTPPGTKITDFAPPAASASAARVRTAAHSDDGAVNMAKYKKAVELMRKLPADDPRNFTRQANVHCAYCNGAYNQVGFPDRKFEIHQSWLFFPFHRWYIYFFERICAKLLGDDTFALPFWNWDSPSGMEIPALFNASDSSLYDPLRDQSHLPPVVVDLNYGGFLMGFSPEQQRSYNLNLMYKQMISNAATPRLFMGQPFKSGDDITKMLGAGSVEIAPHNTMHVWAGDERETFRENMGIFYSAARDPIFYAHHANVDRLWDIWVTKLRGKFFTDPDWLETSYVFYDEEKKAVRVKTKDCLDLSRLGYTYKEVENPWLDAKPHPRRLKGENRLPYNAREVTQVFPKTLDGALNVVVKCPRRWRRGKEKEEEEMVLVIEGIAYDSSQQVKFDVYVNEDDVELCTLANTEMLGSFVSVPHGRHDSGMMTEARCSQRFGLSGVLLELGAEEDDLLLVTLVPRRGSITVGGVKIEFEMIN</sequence>
<dbReference type="PROSITE" id="PS00498">
    <property type="entry name" value="TYROSINASE_2"/>
    <property type="match status" value="1"/>
</dbReference>
<dbReference type="OrthoDB" id="1567423at2759"/>
<evidence type="ECO:0000256" key="8">
    <source>
        <dbReference type="PIRSR" id="PIRSR000290-2"/>
    </source>
</evidence>
<keyword evidence="13" id="KW-1185">Reference proteome</keyword>
<name>A0A830BJL4_9LAMI</name>
<feature type="binding site" evidence="7">
    <location>
        <position position="363"/>
    </location>
    <ligand>
        <name>Cu cation</name>
        <dbReference type="ChEBI" id="CHEBI:23378"/>
        <label>B</label>
    </ligand>
</feature>
<dbReference type="Pfam" id="PF12143">
    <property type="entry name" value="PPO1_KFDV"/>
    <property type="match status" value="1"/>
</dbReference>
<dbReference type="Gene3D" id="1.10.1280.10">
    <property type="entry name" value="Di-copper center containing domain from catechol oxidase"/>
    <property type="match status" value="1"/>
</dbReference>
<feature type="cross-link" description="2'-(S-cysteinyl)-histidine (Cys-His)" evidence="9">
    <location>
        <begin position="179"/>
        <end position="196"/>
    </location>
</feature>
<dbReference type="PIRSF" id="PIRSF000290">
    <property type="entry name" value="PPO_plant"/>
    <property type="match status" value="1"/>
</dbReference>
<dbReference type="PANTHER" id="PTHR11474:SF76">
    <property type="entry name" value="SHKT DOMAIN-CONTAINING PROTEIN"/>
    <property type="match status" value="1"/>
</dbReference>
<dbReference type="InterPro" id="IPR022739">
    <property type="entry name" value="Polyphenol_oxidase_cen"/>
</dbReference>